<dbReference type="EMBL" id="JABBFR010000005">
    <property type="protein sequence ID" value="MBT0723831.1"/>
    <property type="molecule type" value="Genomic_DNA"/>
</dbReference>
<feature type="domain" description="HTH cro/C1-type" evidence="3">
    <location>
        <begin position="18"/>
        <end position="47"/>
    </location>
</feature>
<dbReference type="Pfam" id="PF13413">
    <property type="entry name" value="HTH_25"/>
    <property type="match status" value="1"/>
</dbReference>
<dbReference type="InterPro" id="IPR025194">
    <property type="entry name" value="RodZ-like_C"/>
</dbReference>
<feature type="region of interest" description="Disordered" evidence="1">
    <location>
        <begin position="145"/>
        <end position="253"/>
    </location>
</feature>
<proteinExistence type="predicted"/>
<evidence type="ECO:0000259" key="3">
    <source>
        <dbReference type="PROSITE" id="PS50943"/>
    </source>
</evidence>
<sequence>MNTEANQDTIKKSTGERLRNAREAKGMTQQNVADRLCLKLSTVRDIEDDKAPVELAATFLRGYIRSYARLVQIPEAELLPEATQHAPIRPAKITPMQNYSLNSRRSRKKRDGLLTTFTWLIIFVVVGLTVAWWWQNHKAAQSELTNSVSTQDNEGAGTSQSIPLSTDPSSQQATQSESQPVANDTQPEPAAQPETTPSASTAPATDNNAATPAASSTATSPAQTRSATTAPAVSTSLPAQPASQAADNAQSTQTPASAEALTLQFTGDCWLEVSDASGKKLFSGLQHSGGSLNLTGKLPYHLKIGAPASVSVQFRGQPVDLSRFVHRNQVARLNVGA</sequence>
<dbReference type="PANTHER" id="PTHR34475">
    <property type="match status" value="1"/>
</dbReference>
<evidence type="ECO:0000313" key="5">
    <source>
        <dbReference type="Proteomes" id="UP000790096"/>
    </source>
</evidence>
<feature type="compositionally biased region" description="Polar residues" evidence="1">
    <location>
        <begin position="145"/>
        <end position="184"/>
    </location>
</feature>
<evidence type="ECO:0000313" key="4">
    <source>
        <dbReference type="EMBL" id="MBT0723831.1"/>
    </source>
</evidence>
<accession>A0ABS5SV48</accession>
<feature type="region of interest" description="Disordered" evidence="1">
    <location>
        <begin position="1"/>
        <end position="27"/>
    </location>
</feature>
<organism evidence="4 5">
    <name type="scientific">Rosenbergiella gaditana</name>
    <dbReference type="NCBI Taxonomy" id="2726987"/>
    <lineage>
        <taxon>Bacteria</taxon>
        <taxon>Pseudomonadati</taxon>
        <taxon>Pseudomonadota</taxon>
        <taxon>Gammaproteobacteria</taxon>
        <taxon>Enterobacterales</taxon>
        <taxon>Erwiniaceae</taxon>
        <taxon>Rosenbergiella</taxon>
    </lineage>
</organism>
<feature type="compositionally biased region" description="Polar residues" evidence="1">
    <location>
        <begin position="233"/>
        <end position="253"/>
    </location>
</feature>
<gene>
    <name evidence="4" type="primary">rodZ</name>
    <name evidence="4" type="ORF">HH682_05115</name>
</gene>
<dbReference type="NCBIfam" id="NF008109">
    <property type="entry name" value="PRK10856.1"/>
    <property type="match status" value="1"/>
</dbReference>
<dbReference type="Pfam" id="PF13464">
    <property type="entry name" value="RodZ_C"/>
    <property type="match status" value="1"/>
</dbReference>
<evidence type="ECO:0000256" key="2">
    <source>
        <dbReference type="SAM" id="Phobius"/>
    </source>
</evidence>
<keyword evidence="5" id="KW-1185">Reference proteome</keyword>
<name>A0ABS5SV48_9GAMM</name>
<dbReference type="InterPro" id="IPR010982">
    <property type="entry name" value="Lambda_DNA-bd_dom_sf"/>
</dbReference>
<reference evidence="4 5" key="1">
    <citation type="submission" date="2020-04" db="EMBL/GenBank/DDBJ databases">
        <title>Genome sequencing of Rosenbergiella species.</title>
        <authorList>
            <person name="Alvarez-Perez S."/>
            <person name="Lievens B."/>
        </authorList>
    </citation>
    <scope>NUCLEOTIDE SEQUENCE [LARGE SCALE GENOMIC DNA]</scope>
    <source>
        <strain evidence="4 5">S61</strain>
    </source>
</reference>
<dbReference type="SMART" id="SM00530">
    <property type="entry name" value="HTH_XRE"/>
    <property type="match status" value="1"/>
</dbReference>
<dbReference type="PANTHER" id="PTHR34475:SF1">
    <property type="entry name" value="CYTOSKELETON PROTEIN RODZ"/>
    <property type="match status" value="1"/>
</dbReference>
<keyword evidence="2" id="KW-0472">Membrane</keyword>
<dbReference type="CDD" id="cd00093">
    <property type="entry name" value="HTH_XRE"/>
    <property type="match status" value="1"/>
</dbReference>
<dbReference type="InterPro" id="IPR001387">
    <property type="entry name" value="Cro/C1-type_HTH"/>
</dbReference>
<keyword evidence="2" id="KW-0812">Transmembrane</keyword>
<keyword evidence="2" id="KW-1133">Transmembrane helix</keyword>
<feature type="transmembrane region" description="Helical" evidence="2">
    <location>
        <begin position="113"/>
        <end position="134"/>
    </location>
</feature>
<dbReference type="PROSITE" id="PS50943">
    <property type="entry name" value="HTH_CROC1"/>
    <property type="match status" value="1"/>
</dbReference>
<protein>
    <submittedName>
        <fullName evidence="4">Cytoskeleton protein RodZ</fullName>
    </submittedName>
</protein>
<dbReference type="RefSeq" id="WP_214236535.1">
    <property type="nucleotide sequence ID" value="NZ_JABBFR010000005.1"/>
</dbReference>
<feature type="compositionally biased region" description="Basic and acidic residues" evidence="1">
    <location>
        <begin position="9"/>
        <end position="25"/>
    </location>
</feature>
<dbReference type="Proteomes" id="UP000790096">
    <property type="component" value="Unassembled WGS sequence"/>
</dbReference>
<comment type="caution">
    <text evidence="4">The sequence shown here is derived from an EMBL/GenBank/DDBJ whole genome shotgun (WGS) entry which is preliminary data.</text>
</comment>
<dbReference type="SUPFAM" id="SSF47413">
    <property type="entry name" value="lambda repressor-like DNA-binding domains"/>
    <property type="match status" value="1"/>
</dbReference>
<feature type="compositionally biased region" description="Low complexity" evidence="1">
    <location>
        <begin position="185"/>
        <end position="232"/>
    </location>
</feature>
<evidence type="ECO:0000256" key="1">
    <source>
        <dbReference type="SAM" id="MobiDB-lite"/>
    </source>
</evidence>
<dbReference type="Gene3D" id="1.10.260.40">
    <property type="entry name" value="lambda repressor-like DNA-binding domains"/>
    <property type="match status" value="1"/>
</dbReference>
<dbReference type="InterPro" id="IPR050400">
    <property type="entry name" value="Bact_Cytoskel_RodZ"/>
</dbReference>